<dbReference type="AlphaFoldDB" id="H8GS38"/>
<dbReference type="OrthoDB" id="9809821at2"/>
<comment type="similarity">
    <text evidence="1">Belongs to the short-chain dehydrogenases/reductases (SDR) family.</text>
</comment>
<dbReference type="NCBIfam" id="NF004845">
    <property type="entry name" value="PRK06196.1"/>
    <property type="match status" value="1"/>
</dbReference>
<dbReference type="InterPro" id="IPR036291">
    <property type="entry name" value="NAD(P)-bd_dom_sf"/>
</dbReference>
<evidence type="ECO:0000256" key="2">
    <source>
        <dbReference type="ARBA" id="ARBA00023002"/>
    </source>
</evidence>
<evidence type="ECO:0000256" key="1">
    <source>
        <dbReference type="ARBA" id="ARBA00006484"/>
    </source>
</evidence>
<dbReference type="HOGENOM" id="CLU_010194_44_0_0"/>
<reference evidence="4 5" key="1">
    <citation type="journal article" date="2012" name="PLoS ONE">
        <title>Genome sequence and transcriptome analysis of the radioresistant bacterium Deinococcus gobiensis: insights into the extreme environmental adaptations.</title>
        <authorList>
            <person name="Yuan M."/>
            <person name="Chen M."/>
            <person name="Zhang W."/>
            <person name="Lu W."/>
            <person name="Wang J."/>
            <person name="Yang M."/>
            <person name="Zhao P."/>
            <person name="Tang R."/>
            <person name="Li X."/>
            <person name="Hao Y."/>
            <person name="Zhou Z."/>
            <person name="Zhan Y."/>
            <person name="Yu H."/>
            <person name="Teng C."/>
            <person name="Yan Y."/>
            <person name="Ping S."/>
            <person name="Wang Y."/>
            <person name="Lin M."/>
        </authorList>
    </citation>
    <scope>NUCLEOTIDE SEQUENCE [LARGE SCALE GENOMIC DNA]</scope>
    <source>
        <strain evidence="4 5">I-0</strain>
    </source>
</reference>
<evidence type="ECO:0000313" key="5">
    <source>
        <dbReference type="Proteomes" id="UP000007575"/>
    </source>
</evidence>
<keyword evidence="5" id="KW-1185">Reference proteome</keyword>
<accession>H8GS38</accession>
<dbReference type="KEGG" id="dgo:DGo_CA0006"/>
<dbReference type="Gene3D" id="3.40.50.720">
    <property type="entry name" value="NAD(P)-binding Rossmann-like Domain"/>
    <property type="match status" value="1"/>
</dbReference>
<dbReference type="PANTHER" id="PTHR24320">
    <property type="entry name" value="RETINOL DEHYDROGENASE"/>
    <property type="match status" value="1"/>
</dbReference>
<dbReference type="Proteomes" id="UP000007575">
    <property type="component" value="Chromosome"/>
</dbReference>
<dbReference type="CDD" id="cd05327">
    <property type="entry name" value="retinol-DH_like_SDR_c_like"/>
    <property type="match status" value="1"/>
</dbReference>
<evidence type="ECO:0000313" key="4">
    <source>
        <dbReference type="EMBL" id="AFD23933.1"/>
    </source>
</evidence>
<dbReference type="PANTHER" id="PTHR24320:SF272">
    <property type="entry name" value="NAD(P)-BINDING ROSSMANN-FOLD SUPERFAMILY PROTEIN"/>
    <property type="match status" value="1"/>
</dbReference>
<keyword evidence="2" id="KW-0560">Oxidoreductase</keyword>
<proteinExistence type="inferred from homology"/>
<dbReference type="InterPro" id="IPR002347">
    <property type="entry name" value="SDR_fam"/>
</dbReference>
<protein>
    <recommendedName>
        <fullName evidence="3">Probable oxidoreductase</fullName>
    </recommendedName>
</protein>
<gene>
    <name evidence="4" type="ordered locus">DGo_CA0006</name>
</gene>
<dbReference type="FunFam" id="3.40.50.720:FF:000594">
    <property type="entry name" value="Short-chain oxidoreductase"/>
    <property type="match status" value="1"/>
</dbReference>
<dbReference type="PATRIC" id="fig|745776.4.peg.7"/>
<dbReference type="EMBL" id="CP002191">
    <property type="protein sequence ID" value="AFD23933.1"/>
    <property type="molecule type" value="Genomic_DNA"/>
</dbReference>
<name>H8GS38_DEIGI</name>
<dbReference type="SUPFAM" id="SSF51735">
    <property type="entry name" value="NAD(P)-binding Rossmann-fold domains"/>
    <property type="match status" value="1"/>
</dbReference>
<evidence type="ECO:0000256" key="3">
    <source>
        <dbReference type="ARBA" id="ARBA00071493"/>
    </source>
</evidence>
<dbReference type="Pfam" id="PF00106">
    <property type="entry name" value="adh_short"/>
    <property type="match status" value="1"/>
</dbReference>
<sequence>MSITSPFGPRSTALEVARGHDLSGRVALVTGATSGLGVETARALMAAGAQVVLGVRDVPRGEALARDLAVGTGRAAPEVLPLDLSSLASVRAAADAFLARHGHLDLLVNNAGVMATPFGHTADGFETQFGTNHLGHFVLTGRLLGALRAAPAARVVALSSVGHRLSDVDFADPQFARRPYDKWVAYGQSKTANALFAVGFTERFGAGGLTANAVHPGGIMTGLQKFLPREEQIRMGWMDEAGNLNPVFKTPEQGAATSVWAAVGDELRGVGGLYLEDVREALPAAEAGPHAGYQPYALDPERARQLWTLSEELVGERFG</sequence>
<dbReference type="eggNOG" id="COG1028">
    <property type="taxonomic scope" value="Bacteria"/>
</dbReference>
<organism evidence="4 5">
    <name type="scientific">Deinococcus gobiensis (strain DSM 21396 / JCM 16679 / CGMCC 1.7299 / I-0)</name>
    <dbReference type="NCBI Taxonomy" id="745776"/>
    <lineage>
        <taxon>Bacteria</taxon>
        <taxon>Thermotogati</taxon>
        <taxon>Deinococcota</taxon>
        <taxon>Deinococci</taxon>
        <taxon>Deinococcales</taxon>
        <taxon>Deinococcaceae</taxon>
        <taxon>Deinococcus</taxon>
    </lineage>
</organism>
<dbReference type="STRING" id="745776.DGo_CA0006"/>
<dbReference type="RefSeq" id="WP_014683416.1">
    <property type="nucleotide sequence ID" value="NC_017790.1"/>
</dbReference>
<dbReference type="GO" id="GO:0016491">
    <property type="term" value="F:oxidoreductase activity"/>
    <property type="evidence" value="ECO:0007669"/>
    <property type="project" value="UniProtKB-KW"/>
</dbReference>
<dbReference type="PRINTS" id="PR00081">
    <property type="entry name" value="GDHRDH"/>
</dbReference>